<gene>
    <name evidence="2" type="ORF">Krac_12375</name>
</gene>
<evidence type="ECO:0000313" key="3">
    <source>
        <dbReference type="Proteomes" id="UP000004508"/>
    </source>
</evidence>
<dbReference type="AlphaFoldDB" id="D6TGN0"/>
<dbReference type="EMBL" id="ADVG01000001">
    <property type="protein sequence ID" value="EFH90742.1"/>
    <property type="molecule type" value="Genomic_DNA"/>
</dbReference>
<name>D6TGN0_KTERA</name>
<organism evidence="2 3">
    <name type="scientific">Ktedonobacter racemifer DSM 44963</name>
    <dbReference type="NCBI Taxonomy" id="485913"/>
    <lineage>
        <taxon>Bacteria</taxon>
        <taxon>Bacillati</taxon>
        <taxon>Chloroflexota</taxon>
        <taxon>Ktedonobacteria</taxon>
        <taxon>Ktedonobacterales</taxon>
        <taxon>Ktedonobacteraceae</taxon>
        <taxon>Ktedonobacter</taxon>
    </lineage>
</organism>
<evidence type="ECO:0000313" key="2">
    <source>
        <dbReference type="EMBL" id="EFH90742.1"/>
    </source>
</evidence>
<evidence type="ECO:0008006" key="4">
    <source>
        <dbReference type="Google" id="ProtNLM"/>
    </source>
</evidence>
<accession>D6TGN0</accession>
<dbReference type="OrthoDB" id="195502at2"/>
<dbReference type="Proteomes" id="UP000004508">
    <property type="component" value="Unassembled WGS sequence"/>
</dbReference>
<keyword evidence="3" id="KW-1185">Reference proteome</keyword>
<proteinExistence type="predicted"/>
<feature type="transmembrane region" description="Helical" evidence="1">
    <location>
        <begin position="12"/>
        <end position="31"/>
    </location>
</feature>
<protein>
    <recommendedName>
        <fullName evidence="4">Membrane protein (DUF2306)</fullName>
    </recommendedName>
</protein>
<evidence type="ECO:0000256" key="1">
    <source>
        <dbReference type="SAM" id="Phobius"/>
    </source>
</evidence>
<keyword evidence="1" id="KW-1133">Transmembrane helix</keyword>
<feature type="transmembrane region" description="Helical" evidence="1">
    <location>
        <begin position="43"/>
        <end position="64"/>
    </location>
</feature>
<dbReference type="InParanoid" id="D6TGN0"/>
<feature type="transmembrane region" description="Helical" evidence="1">
    <location>
        <begin position="110"/>
        <end position="127"/>
    </location>
</feature>
<dbReference type="STRING" id="485913.Krac_12375"/>
<keyword evidence="1" id="KW-0812">Transmembrane</keyword>
<keyword evidence="1" id="KW-0472">Membrane</keyword>
<dbReference type="eggNOG" id="COG5395">
    <property type="taxonomic scope" value="Bacteria"/>
</dbReference>
<reference evidence="2 3" key="1">
    <citation type="journal article" date="2011" name="Stand. Genomic Sci.">
        <title>Non-contiguous finished genome sequence and contextual data of the filamentous soil bacterium Ktedonobacter racemifer type strain (SOSP1-21).</title>
        <authorList>
            <person name="Chang Y.J."/>
            <person name="Land M."/>
            <person name="Hauser L."/>
            <person name="Chertkov O."/>
            <person name="Del Rio T.G."/>
            <person name="Nolan M."/>
            <person name="Copeland A."/>
            <person name="Tice H."/>
            <person name="Cheng J.F."/>
            <person name="Lucas S."/>
            <person name="Han C."/>
            <person name="Goodwin L."/>
            <person name="Pitluck S."/>
            <person name="Ivanova N."/>
            <person name="Ovchinikova G."/>
            <person name="Pati A."/>
            <person name="Chen A."/>
            <person name="Palaniappan K."/>
            <person name="Mavromatis K."/>
            <person name="Liolios K."/>
            <person name="Brettin T."/>
            <person name="Fiebig A."/>
            <person name="Rohde M."/>
            <person name="Abt B."/>
            <person name="Goker M."/>
            <person name="Detter J.C."/>
            <person name="Woyke T."/>
            <person name="Bristow J."/>
            <person name="Eisen J.A."/>
            <person name="Markowitz V."/>
            <person name="Hugenholtz P."/>
            <person name="Kyrpides N.C."/>
            <person name="Klenk H.P."/>
            <person name="Lapidus A."/>
        </authorList>
    </citation>
    <scope>NUCLEOTIDE SEQUENCE [LARGE SCALE GENOMIC DNA]</scope>
    <source>
        <strain evidence="3">DSM 44963</strain>
    </source>
</reference>
<feature type="transmembrane region" description="Helical" evidence="1">
    <location>
        <begin position="177"/>
        <end position="197"/>
    </location>
</feature>
<feature type="transmembrane region" description="Helical" evidence="1">
    <location>
        <begin position="85"/>
        <end position="104"/>
    </location>
</feature>
<dbReference type="InterPro" id="IPR018750">
    <property type="entry name" value="DUF2306_membrane"/>
</dbReference>
<sequence length="221" mass="24941">MKSLARQLSWGLMALLSIAIAIVFAGPYLSFNPAVSRVGLNPAIPIHFVVLAIHAGTAGIALLIGPFQFLTRLRARYPLAHRTIGRIYLICIFIGSVFAFFSALFSVSGFVAQVGFAFLATIWFYSASKAYRAIRQRQIQLHRVWMIRNYALTFAAVILRLWLLLGQYALHLPFTDVYVTSAWISWILPLVVAEWFINQRLLQSLALKKDRASSLQQEIRV</sequence>
<dbReference type="RefSeq" id="WP_007908360.1">
    <property type="nucleotide sequence ID" value="NZ_ADVG01000001.1"/>
</dbReference>
<feature type="transmembrane region" description="Helical" evidence="1">
    <location>
        <begin position="147"/>
        <end position="165"/>
    </location>
</feature>
<comment type="caution">
    <text evidence="2">The sequence shown here is derived from an EMBL/GenBank/DDBJ whole genome shotgun (WGS) entry which is preliminary data.</text>
</comment>
<dbReference type="Pfam" id="PF10067">
    <property type="entry name" value="DUF2306"/>
    <property type="match status" value="1"/>
</dbReference>